<evidence type="ECO:0000313" key="3">
    <source>
        <dbReference type="Proteomes" id="UP001381693"/>
    </source>
</evidence>
<feature type="region of interest" description="Disordered" evidence="1">
    <location>
        <begin position="16"/>
        <end position="38"/>
    </location>
</feature>
<name>A0AAN8XDR5_HALRR</name>
<evidence type="ECO:0000256" key="1">
    <source>
        <dbReference type="SAM" id="MobiDB-lite"/>
    </source>
</evidence>
<feature type="non-terminal residue" evidence="2">
    <location>
        <position position="1"/>
    </location>
</feature>
<gene>
    <name evidence="2" type="ORF">SK128_016290</name>
</gene>
<organism evidence="2 3">
    <name type="scientific">Halocaridina rubra</name>
    <name type="common">Hawaiian red shrimp</name>
    <dbReference type="NCBI Taxonomy" id="373956"/>
    <lineage>
        <taxon>Eukaryota</taxon>
        <taxon>Metazoa</taxon>
        <taxon>Ecdysozoa</taxon>
        <taxon>Arthropoda</taxon>
        <taxon>Crustacea</taxon>
        <taxon>Multicrustacea</taxon>
        <taxon>Malacostraca</taxon>
        <taxon>Eumalacostraca</taxon>
        <taxon>Eucarida</taxon>
        <taxon>Decapoda</taxon>
        <taxon>Pleocyemata</taxon>
        <taxon>Caridea</taxon>
        <taxon>Atyoidea</taxon>
        <taxon>Atyidae</taxon>
        <taxon>Halocaridina</taxon>
    </lineage>
</organism>
<evidence type="ECO:0000313" key="2">
    <source>
        <dbReference type="EMBL" id="KAK7081512.1"/>
    </source>
</evidence>
<sequence>DSPARLWLVTRDCPGQGNSPRIGSSFKELSNSSTANSENGIRLQNNSFFKGFKLPGKRDWFSSKRDLSYKDTSEDIKYLNNIFKGLATGFKDSNPDLTSCKDSSEKDIGSQDITIRDSFTKESFAKTTSRPWNNSFFRGFQSVNTKEKENNSQKESLPNDSPNKDPCKKESSDKCEGSEKELPIIDTFSWTLKLQSVANPSAAYKKLCHWFSSLMRNRIKPSDIIMVTGHDQPLLTDDELDNDDDDKI</sequence>
<dbReference type="AlphaFoldDB" id="A0AAN8XDR5"/>
<feature type="compositionally biased region" description="Basic and acidic residues" evidence="1">
    <location>
        <begin position="162"/>
        <end position="178"/>
    </location>
</feature>
<feature type="region of interest" description="Disordered" evidence="1">
    <location>
        <begin position="143"/>
        <end position="178"/>
    </location>
</feature>
<accession>A0AAN8XDR5</accession>
<proteinExistence type="predicted"/>
<comment type="caution">
    <text evidence="2">The sequence shown here is derived from an EMBL/GenBank/DDBJ whole genome shotgun (WGS) entry which is preliminary data.</text>
</comment>
<reference evidence="2 3" key="1">
    <citation type="submission" date="2023-11" db="EMBL/GenBank/DDBJ databases">
        <title>Halocaridina rubra genome assembly.</title>
        <authorList>
            <person name="Smith C."/>
        </authorList>
    </citation>
    <scope>NUCLEOTIDE SEQUENCE [LARGE SCALE GENOMIC DNA]</scope>
    <source>
        <strain evidence="2">EP-1</strain>
        <tissue evidence="2">Whole</tissue>
    </source>
</reference>
<dbReference type="EMBL" id="JAXCGZ010004752">
    <property type="protein sequence ID" value="KAK7081512.1"/>
    <property type="molecule type" value="Genomic_DNA"/>
</dbReference>
<dbReference type="Proteomes" id="UP001381693">
    <property type="component" value="Unassembled WGS sequence"/>
</dbReference>
<keyword evidence="3" id="KW-1185">Reference proteome</keyword>
<protein>
    <submittedName>
        <fullName evidence="2">Uncharacterized protein</fullName>
    </submittedName>
</protein>